<protein>
    <submittedName>
        <fullName evidence="2">Uncharacterized protein</fullName>
    </submittedName>
</protein>
<dbReference type="GeneTree" id="ENSGT01030000235506"/>
<evidence type="ECO:0000313" key="3">
    <source>
        <dbReference type="Proteomes" id="UP000261560"/>
    </source>
</evidence>
<organism evidence="2 3">
    <name type="scientific">Oryzias melastigma</name>
    <name type="common">Marine medaka</name>
    <dbReference type="NCBI Taxonomy" id="30732"/>
    <lineage>
        <taxon>Eukaryota</taxon>
        <taxon>Metazoa</taxon>
        <taxon>Chordata</taxon>
        <taxon>Craniata</taxon>
        <taxon>Vertebrata</taxon>
        <taxon>Euteleostomi</taxon>
        <taxon>Actinopterygii</taxon>
        <taxon>Neopterygii</taxon>
        <taxon>Teleostei</taxon>
        <taxon>Neoteleostei</taxon>
        <taxon>Acanthomorphata</taxon>
        <taxon>Ovalentaria</taxon>
        <taxon>Atherinomorphae</taxon>
        <taxon>Beloniformes</taxon>
        <taxon>Adrianichthyidae</taxon>
        <taxon>Oryziinae</taxon>
        <taxon>Oryzias</taxon>
    </lineage>
</organism>
<name>A0A3B3BXP4_ORYME</name>
<feature type="region of interest" description="Disordered" evidence="1">
    <location>
        <begin position="80"/>
        <end position="124"/>
    </location>
</feature>
<reference evidence="2" key="1">
    <citation type="submission" date="2025-08" db="UniProtKB">
        <authorList>
            <consortium name="Ensembl"/>
        </authorList>
    </citation>
    <scope>IDENTIFICATION</scope>
</reference>
<keyword evidence="3" id="KW-1185">Reference proteome</keyword>
<dbReference type="Proteomes" id="UP000261560">
    <property type="component" value="Unplaced"/>
</dbReference>
<accession>A0A3B3BXP4</accession>
<reference evidence="2" key="2">
    <citation type="submission" date="2025-09" db="UniProtKB">
        <authorList>
            <consortium name="Ensembl"/>
        </authorList>
    </citation>
    <scope>IDENTIFICATION</scope>
</reference>
<sequence>KEESEINTILSKMEDFIQERHKHLEKLHSLYSENKCTFSESGGHVNPPSVLEATKKKSNKTQHLYRKLCHIDKELSLLGPSSFQNPHSYSQALKQSANHPKGSPKTPKSSNNWPISEPEPLSDY</sequence>
<dbReference type="STRING" id="30732.ENSOMEP00000010330"/>
<feature type="compositionally biased region" description="Polar residues" evidence="1">
    <location>
        <begin position="80"/>
        <end position="98"/>
    </location>
</feature>
<dbReference type="AlphaFoldDB" id="A0A3B3BXP4"/>
<proteinExistence type="predicted"/>
<evidence type="ECO:0000256" key="1">
    <source>
        <dbReference type="SAM" id="MobiDB-lite"/>
    </source>
</evidence>
<evidence type="ECO:0000313" key="2">
    <source>
        <dbReference type="Ensembl" id="ENSOMEP00000010330.1"/>
    </source>
</evidence>
<feature type="region of interest" description="Disordered" evidence="1">
    <location>
        <begin position="38"/>
        <end position="58"/>
    </location>
</feature>
<dbReference type="Ensembl" id="ENSOMET00000017099.1">
    <property type="protein sequence ID" value="ENSOMEP00000010330.1"/>
    <property type="gene ID" value="ENSOMEG00000011600.1"/>
</dbReference>
<dbReference type="PaxDb" id="30732-ENSOMEP00000010330"/>